<sequence length="151" mass="17915">MIDRNRKPRKTSYYAPKKVSLSAMIKPPIALFDNILFYLVNRPRNKNEVYIYDRFISATQIKMAALNYRTQWLRCLWGNIKTPLTFYIDIDAETSLTRQVSRKDPYTYPVEILQKERQEYLRLAQRHKYTIIRNDRSIKAAFADLISSIGS</sequence>
<dbReference type="SUPFAM" id="SSF52540">
    <property type="entry name" value="P-loop containing nucleoside triphosphate hydrolases"/>
    <property type="match status" value="1"/>
</dbReference>
<dbReference type="GO" id="GO:0016301">
    <property type="term" value="F:kinase activity"/>
    <property type="evidence" value="ECO:0007669"/>
    <property type="project" value="UniProtKB-KW"/>
</dbReference>
<name>A0A653A6T9_UNCDX</name>
<organism evidence="1">
    <name type="scientific">Uncultured Desulfatiglans sp</name>
    <dbReference type="NCBI Taxonomy" id="1748965"/>
    <lineage>
        <taxon>Bacteria</taxon>
        <taxon>Pseudomonadati</taxon>
        <taxon>Thermodesulfobacteriota</taxon>
        <taxon>Desulfobacteria</taxon>
        <taxon>Desulfatiglandales</taxon>
        <taxon>Desulfatiglandaceae</taxon>
        <taxon>Desulfatiglans</taxon>
        <taxon>environmental samples</taxon>
    </lineage>
</organism>
<keyword evidence="1" id="KW-0418">Kinase</keyword>
<dbReference type="Gene3D" id="3.40.50.300">
    <property type="entry name" value="P-loop containing nucleotide triphosphate hydrolases"/>
    <property type="match status" value="1"/>
</dbReference>
<keyword evidence="1" id="KW-0808">Transferase</keyword>
<accession>A0A653A6T9</accession>
<proteinExistence type="predicted"/>
<dbReference type="InterPro" id="IPR027417">
    <property type="entry name" value="P-loop_NTPase"/>
</dbReference>
<dbReference type="EMBL" id="UPXX01000025">
    <property type="protein sequence ID" value="VBB43668.1"/>
    <property type="molecule type" value="Genomic_DNA"/>
</dbReference>
<protein>
    <submittedName>
        <fullName evidence="1">Thymidylate kinase</fullName>
    </submittedName>
</protein>
<gene>
    <name evidence="1" type="ORF">TRIP_B310001</name>
</gene>
<dbReference type="AlphaFoldDB" id="A0A653A6T9"/>
<reference evidence="1" key="1">
    <citation type="submission" date="2018-07" db="EMBL/GenBank/DDBJ databases">
        <authorList>
            <consortium name="Genoscope - CEA"/>
            <person name="William W."/>
        </authorList>
    </citation>
    <scope>NUCLEOTIDE SEQUENCE</scope>
    <source>
        <strain evidence="1">IK1</strain>
    </source>
</reference>
<evidence type="ECO:0000313" key="1">
    <source>
        <dbReference type="EMBL" id="VBB43668.1"/>
    </source>
</evidence>